<proteinExistence type="predicted"/>
<evidence type="ECO:0000259" key="1">
    <source>
        <dbReference type="Pfam" id="PF03102"/>
    </source>
</evidence>
<dbReference type="EMBL" id="WPAF01000001">
    <property type="protein sequence ID" value="KAF0135230.1"/>
    <property type="molecule type" value="Genomic_DNA"/>
</dbReference>
<evidence type="ECO:0000313" key="3">
    <source>
        <dbReference type="Proteomes" id="UP000488506"/>
    </source>
</evidence>
<dbReference type="AlphaFoldDB" id="A0A833L2F5"/>
<dbReference type="InterPro" id="IPR013132">
    <property type="entry name" value="PseI/NeuA/B-like_N"/>
</dbReference>
<feature type="domain" description="PseI/NeuA/B-like" evidence="1">
    <location>
        <begin position="30"/>
        <end position="267"/>
    </location>
</feature>
<protein>
    <submittedName>
        <fullName evidence="2">N-acetylneuraminate synthase</fullName>
    </submittedName>
</protein>
<dbReference type="Gene3D" id="3.20.20.70">
    <property type="entry name" value="Aldolase class I"/>
    <property type="match status" value="1"/>
</dbReference>
<evidence type="ECO:0000313" key="2">
    <source>
        <dbReference type="EMBL" id="KAF0135230.1"/>
    </source>
</evidence>
<dbReference type="Proteomes" id="UP000488506">
    <property type="component" value="Unassembled WGS sequence"/>
</dbReference>
<comment type="caution">
    <text evidence="2">The sequence shown here is derived from an EMBL/GenBank/DDBJ whole genome shotgun (WGS) entry which is preliminary data.</text>
</comment>
<accession>A0A833L2F5</accession>
<dbReference type="InterPro" id="IPR013785">
    <property type="entry name" value="Aldolase_TIM"/>
</dbReference>
<organism evidence="2 3">
    <name type="scientific">Candidatus Saganbacteria bacterium</name>
    <dbReference type="NCBI Taxonomy" id="2575572"/>
    <lineage>
        <taxon>Bacteria</taxon>
        <taxon>Bacillati</taxon>
        <taxon>Saganbacteria</taxon>
    </lineage>
</organism>
<dbReference type="SUPFAM" id="SSF51569">
    <property type="entry name" value="Aldolase"/>
    <property type="match status" value="1"/>
</dbReference>
<sequence length="286" mass="32959">MRNFNELIRPYLIAEVGINHNGDLQIAKQLIDATFACSWDCVKFQKRNPDICVPEKQKSVIRKTPWGEMTYLEYKHKLEFGKKEYDYIDQYCREKPLDWSLSVWDVDSLRFAVNYNLPFIKIPSAHLTHHELLKEACNSKLPIILSTGMSDIEEIDKAVEILDEFASQYVLLHCNSSYPARYDELNLRMIPKFKERYNCLVGYSGHEYGLESTAVAASLGVVVVERHITLDHSMWGTDQASSVEVQGMDKLSKTIKVVSQIIGDGQKRIFESEKKAREKLRGFIDV</sequence>
<gene>
    <name evidence="2" type="ORF">FD145_56</name>
</gene>
<dbReference type="PANTHER" id="PTHR42966">
    <property type="entry name" value="N-ACETYLNEURAMINATE SYNTHASE"/>
    <property type="match status" value="1"/>
</dbReference>
<dbReference type="GO" id="GO:0047444">
    <property type="term" value="F:N-acylneuraminate-9-phosphate synthase activity"/>
    <property type="evidence" value="ECO:0007669"/>
    <property type="project" value="TreeGrafter"/>
</dbReference>
<dbReference type="PANTHER" id="PTHR42966:SF3">
    <property type="entry name" value="BLR5971 PROTEIN"/>
    <property type="match status" value="1"/>
</dbReference>
<dbReference type="InterPro" id="IPR051690">
    <property type="entry name" value="PseI-like"/>
</dbReference>
<reference evidence="2 3" key="1">
    <citation type="submission" date="2019-12" db="EMBL/GenBank/DDBJ databases">
        <authorList>
            <person name="Wolfe R."/>
            <person name="Danczak R."/>
            <person name="Wilkins M."/>
        </authorList>
    </citation>
    <scope>NUCLEOTIDE SEQUENCE [LARGE SCALE GENOMIC DNA]</scope>
    <source>
        <strain evidence="2">X2_MaxBin.013</strain>
    </source>
</reference>
<name>A0A833L2F5_UNCSA</name>
<dbReference type="GO" id="GO:0016051">
    <property type="term" value="P:carbohydrate biosynthetic process"/>
    <property type="evidence" value="ECO:0007669"/>
    <property type="project" value="InterPro"/>
</dbReference>
<dbReference type="Pfam" id="PF03102">
    <property type="entry name" value="NeuB"/>
    <property type="match status" value="1"/>
</dbReference>